<sequence>MDEALITTVQRRIDQQVYPPTHQYDVRTLKPGKVLAARVKLLEALCPAMFRATRFLDVGASKGYFSLRLAAA</sequence>
<organism evidence="1">
    <name type="scientific">marine sediment metagenome</name>
    <dbReference type="NCBI Taxonomy" id="412755"/>
    <lineage>
        <taxon>unclassified sequences</taxon>
        <taxon>metagenomes</taxon>
        <taxon>ecological metagenomes</taxon>
    </lineage>
</organism>
<reference evidence="1" key="1">
    <citation type="journal article" date="2015" name="Nature">
        <title>Complex archaea that bridge the gap between prokaryotes and eukaryotes.</title>
        <authorList>
            <person name="Spang A."/>
            <person name="Saw J.H."/>
            <person name="Jorgensen S.L."/>
            <person name="Zaremba-Niedzwiedzka K."/>
            <person name="Martijn J."/>
            <person name="Lind A.E."/>
            <person name="van Eijk R."/>
            <person name="Schleper C."/>
            <person name="Guy L."/>
            <person name="Ettema T.J."/>
        </authorList>
    </citation>
    <scope>NUCLEOTIDE SEQUENCE</scope>
</reference>
<name>A0A0F8X6N4_9ZZZZ</name>
<gene>
    <name evidence="1" type="ORF">LCGC14_3062730</name>
</gene>
<feature type="non-terminal residue" evidence="1">
    <location>
        <position position="72"/>
    </location>
</feature>
<proteinExistence type="predicted"/>
<accession>A0A0F8X6N4</accession>
<dbReference type="EMBL" id="LAZR01064905">
    <property type="protein sequence ID" value="KKK56615.1"/>
    <property type="molecule type" value="Genomic_DNA"/>
</dbReference>
<dbReference type="AlphaFoldDB" id="A0A0F8X6N4"/>
<evidence type="ECO:0000313" key="1">
    <source>
        <dbReference type="EMBL" id="KKK56615.1"/>
    </source>
</evidence>
<comment type="caution">
    <text evidence="1">The sequence shown here is derived from an EMBL/GenBank/DDBJ whole genome shotgun (WGS) entry which is preliminary data.</text>
</comment>
<protein>
    <submittedName>
        <fullName evidence="1">Uncharacterized protein</fullName>
    </submittedName>
</protein>